<dbReference type="PROSITE" id="PS00028">
    <property type="entry name" value="ZINC_FINGER_C2H2_1"/>
    <property type="match status" value="3"/>
</dbReference>
<evidence type="ECO:0000256" key="4">
    <source>
        <dbReference type="ARBA" id="ARBA00022771"/>
    </source>
</evidence>
<dbReference type="SUPFAM" id="SSF57667">
    <property type="entry name" value="beta-beta-alpha zinc fingers"/>
    <property type="match status" value="2"/>
</dbReference>
<evidence type="ECO:0000256" key="7">
    <source>
        <dbReference type="PROSITE-ProRule" id="PRU00042"/>
    </source>
</evidence>
<dbReference type="FunFam" id="3.30.160.60:FF:000624">
    <property type="entry name" value="zinc finger protein 697"/>
    <property type="match status" value="1"/>
</dbReference>
<dbReference type="EMBL" id="LNIX01000003">
    <property type="protein sequence ID" value="OXA57826.1"/>
    <property type="molecule type" value="Genomic_DNA"/>
</dbReference>
<feature type="region of interest" description="Disordered" evidence="8">
    <location>
        <begin position="282"/>
        <end position="345"/>
    </location>
</feature>
<dbReference type="FunFam" id="3.30.160.60:FF:000021">
    <property type="entry name" value="Basic krueppel-like factor 3"/>
    <property type="match status" value="1"/>
</dbReference>
<dbReference type="PROSITE" id="PS50157">
    <property type="entry name" value="ZINC_FINGER_C2H2_2"/>
    <property type="match status" value="3"/>
</dbReference>
<dbReference type="OrthoDB" id="4748970at2759"/>
<dbReference type="GO" id="GO:0000978">
    <property type="term" value="F:RNA polymerase II cis-regulatory region sequence-specific DNA binding"/>
    <property type="evidence" value="ECO:0007669"/>
    <property type="project" value="TreeGrafter"/>
</dbReference>
<evidence type="ECO:0000256" key="8">
    <source>
        <dbReference type="SAM" id="MobiDB-lite"/>
    </source>
</evidence>
<evidence type="ECO:0000256" key="2">
    <source>
        <dbReference type="ARBA" id="ARBA00022723"/>
    </source>
</evidence>
<evidence type="ECO:0000256" key="6">
    <source>
        <dbReference type="ARBA" id="ARBA00023242"/>
    </source>
</evidence>
<feature type="compositionally biased region" description="Pro residues" evidence="8">
    <location>
        <begin position="307"/>
        <end position="318"/>
    </location>
</feature>
<dbReference type="GO" id="GO:0000981">
    <property type="term" value="F:DNA-binding transcription factor activity, RNA polymerase II-specific"/>
    <property type="evidence" value="ECO:0007669"/>
    <property type="project" value="TreeGrafter"/>
</dbReference>
<dbReference type="InterPro" id="IPR036236">
    <property type="entry name" value="Znf_C2H2_sf"/>
</dbReference>
<evidence type="ECO:0000313" key="11">
    <source>
        <dbReference type="Proteomes" id="UP000198287"/>
    </source>
</evidence>
<dbReference type="OMA" id="DIGFASH"/>
<evidence type="ECO:0000256" key="1">
    <source>
        <dbReference type="ARBA" id="ARBA00004123"/>
    </source>
</evidence>
<dbReference type="Pfam" id="PF00096">
    <property type="entry name" value="zf-C2H2"/>
    <property type="match status" value="3"/>
</dbReference>
<dbReference type="SMART" id="SM00355">
    <property type="entry name" value="ZnF_C2H2"/>
    <property type="match status" value="3"/>
</dbReference>
<evidence type="ECO:0000256" key="5">
    <source>
        <dbReference type="ARBA" id="ARBA00022833"/>
    </source>
</evidence>
<dbReference type="FunFam" id="3.30.160.60:FF:000018">
    <property type="entry name" value="Krueppel-like factor 15"/>
    <property type="match status" value="1"/>
</dbReference>
<evidence type="ECO:0000256" key="3">
    <source>
        <dbReference type="ARBA" id="ARBA00022737"/>
    </source>
</evidence>
<dbReference type="Gene3D" id="3.30.160.60">
    <property type="entry name" value="Classic Zinc Finger"/>
    <property type="match status" value="3"/>
</dbReference>
<keyword evidence="3" id="KW-0677">Repeat</keyword>
<dbReference type="PANTHER" id="PTHR23235:SF120">
    <property type="entry name" value="KRUPPEL-LIKE FACTOR 15"/>
    <property type="match status" value="1"/>
</dbReference>
<dbReference type="GO" id="GO:0005634">
    <property type="term" value="C:nucleus"/>
    <property type="evidence" value="ECO:0007669"/>
    <property type="project" value="UniProtKB-SubCell"/>
</dbReference>
<sequence>MSIQEYADLIMDSGSCPMSFCMELPDDDQIVPQIDLLTSTDSSILETHGGFGNGGGQAVNSHSGPIQNNFDIGFASHQDKRDLDICFEKKRDTQHHNQAMIPESPQNQHSMSLNQRMMVPSAQQSHTHQHQMLYSSSSQVQNQSLLSANQFYDDNNFLRPSPMTLPPWEDFVKIEPNTQDMFGDFGCNVPISSGGSTLPSILDDMGQSSHQPFTVPCMVHPPTIGLGGMQDPNNPNLPLHNQYRYATFKMNYPHSPFQRNYHHPSHLQQMQESESPVVAEVLPRRTPPPPYYKGSSGLEKRVQQQQHPPPPTIAPAPVEPLTIKSPSAAGTPQSHSTPRYNRRNNPDLEKRRIHHCDFPGCTKVYTKSSHLKAHQRLHTGEKPYRCHFDGCSWRFARSDELTRHYRKHTGAKPFKCKVCERSFARSDHLALHMKRHLPKPGKNQAHFTTSSANHHGN</sequence>
<keyword evidence="11" id="KW-1185">Reference proteome</keyword>
<keyword evidence="5" id="KW-0862">Zinc</keyword>
<feature type="domain" description="C2H2-type" evidence="9">
    <location>
        <begin position="354"/>
        <end position="383"/>
    </location>
</feature>
<keyword evidence="6" id="KW-0539">Nucleus</keyword>
<name>A0A226EMN7_FOLCA</name>
<feature type="domain" description="C2H2-type" evidence="9">
    <location>
        <begin position="384"/>
        <end position="413"/>
    </location>
</feature>
<comment type="caution">
    <text evidence="10">The sequence shown here is derived from an EMBL/GenBank/DDBJ whole genome shotgun (WGS) entry which is preliminary data.</text>
</comment>
<comment type="subcellular location">
    <subcellularLocation>
        <location evidence="1">Nucleus</location>
    </subcellularLocation>
</comment>
<keyword evidence="4 7" id="KW-0863">Zinc-finger</keyword>
<dbReference type="PANTHER" id="PTHR23235">
    <property type="entry name" value="KRUEPPEL-LIKE TRANSCRIPTION FACTOR"/>
    <property type="match status" value="1"/>
</dbReference>
<feature type="region of interest" description="Disordered" evidence="8">
    <location>
        <begin position="437"/>
        <end position="457"/>
    </location>
</feature>
<feature type="compositionally biased region" description="Polar residues" evidence="8">
    <location>
        <begin position="324"/>
        <end position="339"/>
    </location>
</feature>
<feature type="domain" description="C2H2-type" evidence="9">
    <location>
        <begin position="414"/>
        <end position="441"/>
    </location>
</feature>
<evidence type="ECO:0000259" key="9">
    <source>
        <dbReference type="PROSITE" id="PS50157"/>
    </source>
</evidence>
<feature type="compositionally biased region" description="Polar residues" evidence="8">
    <location>
        <begin position="445"/>
        <end position="457"/>
    </location>
</feature>
<dbReference type="GO" id="GO:0008270">
    <property type="term" value="F:zinc ion binding"/>
    <property type="evidence" value="ECO:0007669"/>
    <property type="project" value="UniProtKB-KW"/>
</dbReference>
<keyword evidence="2" id="KW-0479">Metal-binding</keyword>
<evidence type="ECO:0000313" key="10">
    <source>
        <dbReference type="EMBL" id="OXA57826.1"/>
    </source>
</evidence>
<proteinExistence type="predicted"/>
<dbReference type="Proteomes" id="UP000198287">
    <property type="component" value="Unassembled WGS sequence"/>
</dbReference>
<reference evidence="10 11" key="1">
    <citation type="submission" date="2015-12" db="EMBL/GenBank/DDBJ databases">
        <title>The genome of Folsomia candida.</title>
        <authorList>
            <person name="Faddeeva A."/>
            <person name="Derks M.F."/>
            <person name="Anvar Y."/>
            <person name="Smit S."/>
            <person name="Van Straalen N."/>
            <person name="Roelofs D."/>
        </authorList>
    </citation>
    <scope>NUCLEOTIDE SEQUENCE [LARGE SCALE GENOMIC DNA]</scope>
    <source>
        <strain evidence="10 11">VU population</strain>
        <tissue evidence="10">Whole body</tissue>
    </source>
</reference>
<gene>
    <name evidence="10" type="ORF">Fcan01_08039</name>
</gene>
<dbReference type="InterPro" id="IPR013087">
    <property type="entry name" value="Znf_C2H2_type"/>
</dbReference>
<protein>
    <submittedName>
        <fullName evidence="10">Krueppel-like factor 5</fullName>
    </submittedName>
</protein>
<accession>A0A226EMN7</accession>
<dbReference type="AlphaFoldDB" id="A0A226EMN7"/>
<organism evidence="10 11">
    <name type="scientific">Folsomia candida</name>
    <name type="common">Springtail</name>
    <dbReference type="NCBI Taxonomy" id="158441"/>
    <lineage>
        <taxon>Eukaryota</taxon>
        <taxon>Metazoa</taxon>
        <taxon>Ecdysozoa</taxon>
        <taxon>Arthropoda</taxon>
        <taxon>Hexapoda</taxon>
        <taxon>Collembola</taxon>
        <taxon>Entomobryomorpha</taxon>
        <taxon>Isotomoidea</taxon>
        <taxon>Isotomidae</taxon>
        <taxon>Proisotominae</taxon>
        <taxon>Folsomia</taxon>
    </lineage>
</organism>